<evidence type="ECO:0008006" key="2">
    <source>
        <dbReference type="Google" id="ProtNLM"/>
    </source>
</evidence>
<reference evidence="1" key="1">
    <citation type="submission" date="2019-03" db="EMBL/GenBank/DDBJ databases">
        <title>Single cell metagenomics reveals metabolic interactions within the superorganism composed of flagellate Streblomastix strix and complex community of Bacteroidetes bacteria on its surface.</title>
        <authorList>
            <person name="Treitli S.C."/>
            <person name="Kolisko M."/>
            <person name="Husnik F."/>
            <person name="Keeling P."/>
            <person name="Hampl V."/>
        </authorList>
    </citation>
    <scope>NUCLEOTIDE SEQUENCE</scope>
    <source>
        <strain evidence="1">STM</strain>
    </source>
</reference>
<dbReference type="EMBL" id="SNRY01002855">
    <property type="protein sequence ID" value="KAA6323221.1"/>
    <property type="molecule type" value="Genomic_DNA"/>
</dbReference>
<accession>A0A5J4QQA8</accession>
<sequence>MLYQIIYELKNSQKDYFAFFQALKTLGETNQFMNNAWFIFSPSSSEKDIYDALKEHLDDGDHIFVSLIQGNNLQGWLASSSVEWLNKHR</sequence>
<dbReference type="AlphaFoldDB" id="A0A5J4QQA8"/>
<comment type="caution">
    <text evidence="1">The sequence shown here is derived from an EMBL/GenBank/DDBJ whole genome shotgun (WGS) entry which is preliminary data.</text>
</comment>
<gene>
    <name evidence="1" type="ORF">EZS27_027316</name>
</gene>
<evidence type="ECO:0000313" key="1">
    <source>
        <dbReference type="EMBL" id="KAA6323221.1"/>
    </source>
</evidence>
<protein>
    <recommendedName>
        <fullName evidence="2">SinR family protein</fullName>
    </recommendedName>
</protein>
<name>A0A5J4QQA8_9ZZZZ</name>
<proteinExistence type="predicted"/>
<organism evidence="1">
    <name type="scientific">termite gut metagenome</name>
    <dbReference type="NCBI Taxonomy" id="433724"/>
    <lineage>
        <taxon>unclassified sequences</taxon>
        <taxon>metagenomes</taxon>
        <taxon>organismal metagenomes</taxon>
    </lineage>
</organism>